<dbReference type="PANTHER" id="PTHR43266">
    <property type="entry name" value="MACROLIDE-EFFLUX PROTEIN"/>
    <property type="match status" value="1"/>
</dbReference>
<dbReference type="EMBL" id="CP062796">
    <property type="protein sequence ID" value="QUL98526.1"/>
    <property type="molecule type" value="Genomic_DNA"/>
</dbReference>
<dbReference type="Gene3D" id="1.20.1250.20">
    <property type="entry name" value="MFS general substrate transporter like domains"/>
    <property type="match status" value="1"/>
</dbReference>
<keyword evidence="5 7" id="KW-1133">Transmembrane helix</keyword>
<protein>
    <submittedName>
        <fullName evidence="8">MFS transporter</fullName>
    </submittedName>
</protein>
<evidence type="ECO:0000256" key="1">
    <source>
        <dbReference type="ARBA" id="ARBA00004651"/>
    </source>
</evidence>
<keyword evidence="3" id="KW-1003">Cell membrane</keyword>
<name>A0AAT9LBT8_9FIRM</name>
<proteinExistence type="predicted"/>
<evidence type="ECO:0000256" key="5">
    <source>
        <dbReference type="ARBA" id="ARBA00022989"/>
    </source>
</evidence>
<evidence type="ECO:0000313" key="8">
    <source>
        <dbReference type="EMBL" id="QUL98526.1"/>
    </source>
</evidence>
<keyword evidence="6 7" id="KW-0472">Membrane</keyword>
<feature type="transmembrane region" description="Helical" evidence="7">
    <location>
        <begin position="211"/>
        <end position="235"/>
    </location>
</feature>
<dbReference type="GO" id="GO:0005886">
    <property type="term" value="C:plasma membrane"/>
    <property type="evidence" value="ECO:0007669"/>
    <property type="project" value="UniProtKB-SubCell"/>
</dbReference>
<dbReference type="GO" id="GO:0022857">
    <property type="term" value="F:transmembrane transporter activity"/>
    <property type="evidence" value="ECO:0007669"/>
    <property type="project" value="InterPro"/>
</dbReference>
<evidence type="ECO:0000256" key="3">
    <source>
        <dbReference type="ARBA" id="ARBA00022475"/>
    </source>
</evidence>
<evidence type="ECO:0000256" key="2">
    <source>
        <dbReference type="ARBA" id="ARBA00022448"/>
    </source>
</evidence>
<keyword evidence="2" id="KW-0813">Transport</keyword>
<dbReference type="CDD" id="cd06173">
    <property type="entry name" value="MFS_MefA_like"/>
    <property type="match status" value="1"/>
</dbReference>
<sequence length="398" mass="42679">MVWAGQTISIFGDVVGGMALSIYILKTIGSASAMSFNMFLNLMPRLIAGPVAGVILDRTDRKKGMVVCDVIQGVTTSAVAWMLFTRSLGLVHIYLWTVIGSVVRMYYEPATYAIIPSLVDKEAIQQANAMQSTGRSVASVFGPAVAGFVFGLFGPWIAMFLDALTFWVSAACICAAYTRCEQKSAGYSESRRASGVEAFCEGLAFFGRNRLALYLLLMTIIINVAMLPSGIALQYHLINALQASPELYGITWSASSAATLASSVVLVSRKRWKRQSLMLVTGTAGMGAAMVLAAVTRKAVMIPVVWTIYGFASPLLGVAVSTLYQEITPAELRGRVFSVRTTVSTALAPFSSLMVGPLLDSVGSIRTLTGLGLILLATAIWVFATREFRSRDVIAAEV</sequence>
<accession>A0AAT9LBT8</accession>
<comment type="subcellular location">
    <subcellularLocation>
        <location evidence="1">Cell membrane</location>
        <topology evidence="1">Multi-pass membrane protein</topology>
    </subcellularLocation>
</comment>
<feature type="transmembrane region" description="Helical" evidence="7">
    <location>
        <begin position="336"/>
        <end position="359"/>
    </location>
</feature>
<dbReference type="Pfam" id="PF07690">
    <property type="entry name" value="MFS_1"/>
    <property type="match status" value="1"/>
</dbReference>
<dbReference type="PANTHER" id="PTHR43266:SF7">
    <property type="entry name" value="TRANSPORTER, PUTATIVE-RELATED"/>
    <property type="match status" value="1"/>
</dbReference>
<feature type="transmembrane region" description="Helical" evidence="7">
    <location>
        <begin position="247"/>
        <end position="267"/>
    </location>
</feature>
<dbReference type="AlphaFoldDB" id="A0AAT9LBT8"/>
<evidence type="ECO:0000256" key="7">
    <source>
        <dbReference type="SAM" id="Phobius"/>
    </source>
</evidence>
<dbReference type="KEGG" id="fcz:IMF26_11100"/>
<gene>
    <name evidence="8" type="ORF">IMF26_11100</name>
</gene>
<evidence type="ECO:0000256" key="6">
    <source>
        <dbReference type="ARBA" id="ARBA00023136"/>
    </source>
</evidence>
<feature type="transmembrane region" description="Helical" evidence="7">
    <location>
        <begin position="301"/>
        <end position="324"/>
    </location>
</feature>
<organism evidence="8">
    <name type="scientific">Candidatus Fermentithermobacillus carboniphilus</name>
    <dbReference type="NCBI Taxonomy" id="3085328"/>
    <lineage>
        <taxon>Bacteria</taxon>
        <taxon>Bacillati</taxon>
        <taxon>Bacillota</taxon>
        <taxon>Candidatus Fermentithermobacillia</taxon>
        <taxon>Candidatus Fermentithermobacillales</taxon>
        <taxon>Candidatus Fermentithermobacillaceae</taxon>
        <taxon>Candidatus Fermentithermobacillus</taxon>
    </lineage>
</organism>
<reference evidence="8" key="2">
    <citation type="journal article" date="2023" name="Biology">
        <title>Prokaryotic Life Associated with Coal-Fire Gas Vents Revealed by Metagenomics.</title>
        <authorList>
            <person name="Kadnikov V.V."/>
            <person name="Mardanov A.V."/>
            <person name="Beletsky A.V."/>
            <person name="Karnachuk O.V."/>
            <person name="Ravin N.V."/>
        </authorList>
    </citation>
    <scope>NUCLEOTIDE SEQUENCE</scope>
    <source>
        <strain evidence="8">Bu02</strain>
    </source>
</reference>
<reference evidence="8" key="1">
    <citation type="submission" date="2020-10" db="EMBL/GenBank/DDBJ databases">
        <authorList>
            <person name="Kadnikov V."/>
            <person name="Beletsky A.V."/>
            <person name="Mardanov A.V."/>
            <person name="Karnachuk O.V."/>
            <person name="Ravin N.V."/>
        </authorList>
    </citation>
    <scope>NUCLEOTIDE SEQUENCE</scope>
    <source>
        <strain evidence="8">Bu02</strain>
    </source>
</reference>
<dbReference type="InterPro" id="IPR036259">
    <property type="entry name" value="MFS_trans_sf"/>
</dbReference>
<evidence type="ECO:0000256" key="4">
    <source>
        <dbReference type="ARBA" id="ARBA00022692"/>
    </source>
</evidence>
<feature type="transmembrane region" description="Helical" evidence="7">
    <location>
        <begin position="365"/>
        <end position="384"/>
    </location>
</feature>
<keyword evidence="4 7" id="KW-0812">Transmembrane</keyword>
<dbReference type="SUPFAM" id="SSF103473">
    <property type="entry name" value="MFS general substrate transporter"/>
    <property type="match status" value="1"/>
</dbReference>
<dbReference type="InterPro" id="IPR011701">
    <property type="entry name" value="MFS"/>
</dbReference>
<feature type="transmembrane region" description="Helical" evidence="7">
    <location>
        <begin position="276"/>
        <end position="295"/>
    </location>
</feature>